<evidence type="ECO:0000313" key="1">
    <source>
        <dbReference type="EMBL" id="GAH03667.1"/>
    </source>
</evidence>
<comment type="caution">
    <text evidence="1">The sequence shown here is derived from an EMBL/GenBank/DDBJ whole genome shotgun (WGS) entry which is preliminary data.</text>
</comment>
<evidence type="ECO:0008006" key="2">
    <source>
        <dbReference type="Google" id="ProtNLM"/>
    </source>
</evidence>
<gene>
    <name evidence="1" type="ORF">S01H4_46053</name>
</gene>
<accession>X1C8G8</accession>
<dbReference type="AlphaFoldDB" id="X1C8G8"/>
<reference evidence="1" key="1">
    <citation type="journal article" date="2014" name="Front. Microbiol.">
        <title>High frequency of phylogenetically diverse reductive dehalogenase-homologous genes in deep subseafloor sedimentary metagenomes.</title>
        <authorList>
            <person name="Kawai M."/>
            <person name="Futagami T."/>
            <person name="Toyoda A."/>
            <person name="Takaki Y."/>
            <person name="Nishi S."/>
            <person name="Hori S."/>
            <person name="Arai W."/>
            <person name="Tsubouchi T."/>
            <person name="Morono Y."/>
            <person name="Uchiyama I."/>
            <person name="Ito T."/>
            <person name="Fujiyama A."/>
            <person name="Inagaki F."/>
            <person name="Takami H."/>
        </authorList>
    </citation>
    <scope>NUCLEOTIDE SEQUENCE</scope>
    <source>
        <strain evidence="1">Expedition CK06-06</strain>
    </source>
</reference>
<organism evidence="1">
    <name type="scientific">marine sediment metagenome</name>
    <dbReference type="NCBI Taxonomy" id="412755"/>
    <lineage>
        <taxon>unclassified sequences</taxon>
        <taxon>metagenomes</taxon>
        <taxon>ecological metagenomes</taxon>
    </lineage>
</organism>
<protein>
    <recommendedName>
        <fullName evidence="2">Tetratricopeptide repeat protein</fullName>
    </recommendedName>
</protein>
<sequence length="61" mass="6899">MKTKLLLFGIIMFGFSLCLFAQTADELITKGDELYAEMTDMATAQEALQYYRKALGIAENR</sequence>
<proteinExistence type="predicted"/>
<feature type="non-terminal residue" evidence="1">
    <location>
        <position position="61"/>
    </location>
</feature>
<name>X1C8G8_9ZZZZ</name>
<dbReference type="EMBL" id="BART01025689">
    <property type="protein sequence ID" value="GAH03667.1"/>
    <property type="molecule type" value="Genomic_DNA"/>
</dbReference>